<dbReference type="AlphaFoldDB" id="A0A841T4D4"/>
<gene>
    <name evidence="2" type="ORF">H7B67_25480</name>
</gene>
<dbReference type="PANTHER" id="PTHR36110:SF2">
    <property type="entry name" value="RING-CLEAVING DIOXYGENASE MHQE-RELATED"/>
    <property type="match status" value="1"/>
</dbReference>
<evidence type="ECO:0000259" key="1">
    <source>
        <dbReference type="PROSITE" id="PS51819"/>
    </source>
</evidence>
<evidence type="ECO:0000313" key="2">
    <source>
        <dbReference type="EMBL" id="MBB6637495.1"/>
    </source>
</evidence>
<dbReference type="InterPro" id="IPR052537">
    <property type="entry name" value="Extradiol_RC_dioxygenase"/>
</dbReference>
<dbReference type="RefSeq" id="WP_185122708.1">
    <property type="nucleotide sequence ID" value="NZ_JACJVQ010000023.1"/>
</dbReference>
<feature type="domain" description="VOC" evidence="1">
    <location>
        <begin position="7"/>
        <end position="131"/>
    </location>
</feature>
<dbReference type="SUPFAM" id="SSF54593">
    <property type="entry name" value="Glyoxalase/Bleomycin resistance protein/Dihydroxybiphenyl dioxygenase"/>
    <property type="match status" value="1"/>
</dbReference>
<evidence type="ECO:0000313" key="3">
    <source>
        <dbReference type="Proteomes" id="UP000535838"/>
    </source>
</evidence>
<organism evidence="2 3">
    <name type="scientific">Cohnella thailandensis</name>
    <dbReference type="NCBI Taxonomy" id="557557"/>
    <lineage>
        <taxon>Bacteria</taxon>
        <taxon>Bacillati</taxon>
        <taxon>Bacillota</taxon>
        <taxon>Bacilli</taxon>
        <taxon>Bacillales</taxon>
        <taxon>Paenibacillaceae</taxon>
        <taxon>Cohnella</taxon>
    </lineage>
</organism>
<keyword evidence="3" id="KW-1185">Reference proteome</keyword>
<protein>
    <submittedName>
        <fullName evidence="2">VOC family protein</fullName>
    </submittedName>
</protein>
<dbReference type="EMBL" id="JACJVQ010000023">
    <property type="protein sequence ID" value="MBB6637495.1"/>
    <property type="molecule type" value="Genomic_DNA"/>
</dbReference>
<sequence>MTLRTAGIHHITAFVRDAQANVDFYAGILGLRLVKQTVNFDVPSVYHLYFGNETGAPGTVVTFFPFEHGRQGKIGSGQVEWITFAIPEGAMSFWENRLTRFGIEFARERRFEETYLRFADRDGLQLELTERRRGPNSGWSFGEIPAEMAIKGLGGAVLNSGAPERTGILLQELLGLEKVGRENGLLRFRSYGELGNIIELKEAASDLGHGGPGTVHHIAWRAKNDAEHEVWRERIVNRGLEPTPVKNRNYFNAIYFYEPGGIFFEIATDSPGFDRDESYEELGRALKLPEWYEERRSDIVKGLPAFTVRPLEEDTSND</sequence>
<accession>A0A841T4D4</accession>
<dbReference type="InterPro" id="IPR029068">
    <property type="entry name" value="Glyas_Bleomycin-R_OHBP_Dase"/>
</dbReference>
<comment type="caution">
    <text evidence="2">The sequence shown here is derived from an EMBL/GenBank/DDBJ whole genome shotgun (WGS) entry which is preliminary data.</text>
</comment>
<dbReference type="PANTHER" id="PTHR36110">
    <property type="entry name" value="RING-CLEAVING DIOXYGENASE MHQE-RELATED"/>
    <property type="match status" value="1"/>
</dbReference>
<proteinExistence type="predicted"/>
<dbReference type="InterPro" id="IPR037523">
    <property type="entry name" value="VOC_core"/>
</dbReference>
<dbReference type="InterPro" id="IPR004360">
    <property type="entry name" value="Glyas_Fos-R_dOase_dom"/>
</dbReference>
<dbReference type="Gene3D" id="3.10.180.10">
    <property type="entry name" value="2,3-Dihydroxybiphenyl 1,2-Dioxygenase, domain 1"/>
    <property type="match status" value="2"/>
</dbReference>
<dbReference type="PROSITE" id="PS51819">
    <property type="entry name" value="VOC"/>
    <property type="match status" value="2"/>
</dbReference>
<feature type="domain" description="VOC" evidence="1">
    <location>
        <begin position="152"/>
        <end position="269"/>
    </location>
</feature>
<reference evidence="2 3" key="1">
    <citation type="submission" date="2020-08" db="EMBL/GenBank/DDBJ databases">
        <title>Cohnella phylogeny.</title>
        <authorList>
            <person name="Dunlap C."/>
        </authorList>
    </citation>
    <scope>NUCLEOTIDE SEQUENCE [LARGE SCALE GENOMIC DNA]</scope>
    <source>
        <strain evidence="2 3">DSM 25241</strain>
    </source>
</reference>
<name>A0A841T4D4_9BACL</name>
<dbReference type="Pfam" id="PF00903">
    <property type="entry name" value="Glyoxalase"/>
    <property type="match status" value="2"/>
</dbReference>
<dbReference type="Proteomes" id="UP000535838">
    <property type="component" value="Unassembled WGS sequence"/>
</dbReference>